<dbReference type="WBParaSite" id="Csp11.Scaffold630.g18751.t1">
    <property type="protein sequence ID" value="Csp11.Scaffold630.g18751.t1"/>
    <property type="gene ID" value="Csp11.Scaffold630.g18751"/>
</dbReference>
<dbReference type="Proteomes" id="UP000095282">
    <property type="component" value="Unplaced"/>
</dbReference>
<proteinExistence type="predicted"/>
<keyword evidence="1" id="KW-1185">Reference proteome</keyword>
<evidence type="ECO:0000313" key="2">
    <source>
        <dbReference type="WBParaSite" id="Csp11.Scaffold630.g18751.t1"/>
    </source>
</evidence>
<name>A0A1I7URZ0_9PELO</name>
<reference evidence="2" key="1">
    <citation type="submission" date="2016-11" db="UniProtKB">
        <authorList>
            <consortium name="WormBaseParasite"/>
        </authorList>
    </citation>
    <scope>IDENTIFICATION</scope>
</reference>
<evidence type="ECO:0000313" key="1">
    <source>
        <dbReference type="Proteomes" id="UP000095282"/>
    </source>
</evidence>
<dbReference type="AlphaFoldDB" id="A0A1I7URZ0"/>
<dbReference type="eggNOG" id="ENOG502TIE0">
    <property type="taxonomic scope" value="Eukaryota"/>
</dbReference>
<sequence>MSTFSLRSLFPATPYQKDEDNYVGRLQNVRVDKMRGVVIDGDSAVKMVWAAKKIGEKLQISMEKYITIPPKYHMFLAKVRELQERLRAGDKDAEKQIKLLFQFRVDEIINFDDAVGKKTIKELLRLIHPFMIRTRFFVGYLRMTANALACSIDIDVSISLLMVLLFVPLVDFFKFTEPDNYRQIWGYCGTAPLPDDLNQFQVDIRNHQPGDLHELPPIASFTTPIKIETQVLMALLMEPQRPIQKSEILSRIKTMARMTREPSKPLTLAAETVLNQFYKYPGDPKKYRLNIDDLPNVRQQLADEHERCMRDIETCPYLGDNRPIVENYVEELFKQSFRDLAKLEIGMRLLKSMFPAREMNIVPASDSPLYAQPSPDNFVFPPLSPPPQDEDPPFLLVPTDPCSPIYKLVPIGPAPIGYETDPAWNQNASSINGPITYQNEEFRMYRIAD</sequence>
<accession>A0A1I7URZ0</accession>
<protein>
    <submittedName>
        <fullName evidence="2">DUF4460 domain-containing protein</fullName>
    </submittedName>
</protein>
<organism evidence="1 2">
    <name type="scientific">Caenorhabditis tropicalis</name>
    <dbReference type="NCBI Taxonomy" id="1561998"/>
    <lineage>
        <taxon>Eukaryota</taxon>
        <taxon>Metazoa</taxon>
        <taxon>Ecdysozoa</taxon>
        <taxon>Nematoda</taxon>
        <taxon>Chromadorea</taxon>
        <taxon>Rhabditida</taxon>
        <taxon>Rhabditina</taxon>
        <taxon>Rhabditomorpha</taxon>
        <taxon>Rhabditoidea</taxon>
        <taxon>Rhabditidae</taxon>
        <taxon>Peloderinae</taxon>
        <taxon>Caenorhabditis</taxon>
    </lineage>
</organism>